<dbReference type="Ensembl" id="ENSCAFT00845021842.1">
    <property type="protein sequence ID" value="ENSCAFP00845017180.1"/>
    <property type="gene ID" value="ENSCAFG00845012207.1"/>
</dbReference>
<dbReference type="Proteomes" id="UP000805418">
    <property type="component" value="Chromosome 2"/>
</dbReference>
<name>A0A8I3NI75_CANLF</name>
<proteinExistence type="predicted"/>
<dbReference type="FunCoup" id="A0A8I3NI75">
    <property type="interactions" value="16"/>
</dbReference>
<sequence>MSRLARPPSEAEVQPWETEDDLADGDLGYGLGRRPGAVFQAQVSQLSTSSKRSDGKNFSPLPLPGKGEERRASFQSSRHKSLQDTCPKESGPSYYGRQSSSVDSNSELSNAELKQRLHDTLEEIEILKTELEASQRQLEGKEEALKILQSMAIFGKATSHTQVVLQKTMEQKRSLEKEVNALQWEIEFDQNRFKSIEESWTQKYDRLNCENAVLQEALNMKTEEIKMLKSENALLNQQYLEALAMLEVKQQMVAQENICHDKSGFTEVSSLELAVLGSCLCHGLRGSPCACAQMAASARKMLLKLKQELGLLQKSKDEAYIMADAFRIAFEQQLMRKNDQALRLTQMDKMCKKPTKWINWKHLKEDGLSSQGSKKTLGQKLLGMLPSENSSKKVDDQNNPEQVFKMLIELLNDKEEALAHQRKVSYMLARALEEKNTTSNVNKEKNPMKDNFALKSWGKSSEFPVLHDPPNSSVQILNSVGCICSIQHPHRVQNCTRTLKRSCSLPSNIIF</sequence>
<dbReference type="PANTHER" id="PTHR28616">
    <property type="entry name" value="COILED-COIL DOMAIN-CONTAINING PROTEIN 125"/>
    <property type="match status" value="1"/>
</dbReference>
<dbReference type="GO" id="GO:0042802">
    <property type="term" value="F:identical protein binding"/>
    <property type="evidence" value="ECO:0007669"/>
    <property type="project" value="Ensembl"/>
</dbReference>
<protein>
    <submittedName>
        <fullName evidence="3">Coiled-coil domain containing 125</fullName>
    </submittedName>
</protein>
<gene>
    <name evidence="3" type="primary">CCDC125</name>
</gene>
<reference evidence="3" key="2">
    <citation type="submission" date="2025-08" db="UniProtKB">
        <authorList>
            <consortium name="Ensembl"/>
        </authorList>
    </citation>
    <scope>IDENTIFICATION</scope>
    <source>
        <strain evidence="3">Boxer</strain>
    </source>
</reference>
<dbReference type="AlphaFoldDB" id="A0A8I3NI75"/>
<dbReference type="PANTHER" id="PTHR28616:SF1">
    <property type="entry name" value="COILED-COIL DOMAIN-CONTAINING PROTEIN 125"/>
    <property type="match status" value="1"/>
</dbReference>
<evidence type="ECO:0000313" key="4">
    <source>
        <dbReference type="Proteomes" id="UP000805418"/>
    </source>
</evidence>
<evidence type="ECO:0000256" key="1">
    <source>
        <dbReference type="SAM" id="Coils"/>
    </source>
</evidence>
<feature type="compositionally biased region" description="Low complexity" evidence="2">
    <location>
        <begin position="99"/>
        <end position="108"/>
    </location>
</feature>
<keyword evidence="1" id="KW-0175">Coiled coil</keyword>
<dbReference type="GO" id="GO:0035024">
    <property type="term" value="P:negative regulation of Rho protein signal transduction"/>
    <property type="evidence" value="ECO:0000318"/>
    <property type="project" value="GO_Central"/>
</dbReference>
<feature type="region of interest" description="Disordered" evidence="2">
    <location>
        <begin position="1"/>
        <end position="108"/>
    </location>
</feature>
<keyword evidence="4" id="KW-1185">Reference proteome</keyword>
<evidence type="ECO:0000313" key="3">
    <source>
        <dbReference type="Ensembl" id="ENSCAFP00845017180.1"/>
    </source>
</evidence>
<dbReference type="GeneTree" id="ENSGT00440000039958"/>
<dbReference type="GO" id="GO:2000146">
    <property type="term" value="P:negative regulation of cell motility"/>
    <property type="evidence" value="ECO:0000318"/>
    <property type="project" value="GO_Central"/>
</dbReference>
<dbReference type="GO" id="GO:0005737">
    <property type="term" value="C:cytoplasm"/>
    <property type="evidence" value="ECO:0000318"/>
    <property type="project" value="GO_Central"/>
</dbReference>
<reference evidence="3" key="1">
    <citation type="submission" date="2020-03" db="EMBL/GenBank/DDBJ databases">
        <title>Long-read based genome assembly of a Labrador retriever dog.</title>
        <authorList>
            <person name="Eory L."/>
            <person name="Zhang W."/>
            <person name="Schoenebeck J."/>
        </authorList>
    </citation>
    <scope>NUCLEOTIDE SEQUENCE [LARGE SCALE GENOMIC DNA]</scope>
    <source>
        <strain evidence="3">Labrador retriever</strain>
    </source>
</reference>
<dbReference type="InterPro" id="IPR034608">
    <property type="entry name" value="CCDC125"/>
</dbReference>
<feature type="coiled-coil region" evidence="1">
    <location>
        <begin position="110"/>
        <end position="238"/>
    </location>
</feature>
<accession>A0A8I3NI75</accession>
<organism evidence="3 4">
    <name type="scientific">Canis lupus familiaris</name>
    <name type="common">Dog</name>
    <name type="synonym">Canis familiaris</name>
    <dbReference type="NCBI Taxonomy" id="9615"/>
    <lineage>
        <taxon>Eukaryota</taxon>
        <taxon>Metazoa</taxon>
        <taxon>Chordata</taxon>
        <taxon>Craniata</taxon>
        <taxon>Vertebrata</taxon>
        <taxon>Euteleostomi</taxon>
        <taxon>Mammalia</taxon>
        <taxon>Eutheria</taxon>
        <taxon>Laurasiatheria</taxon>
        <taxon>Carnivora</taxon>
        <taxon>Caniformia</taxon>
        <taxon>Canidae</taxon>
        <taxon>Canis</taxon>
    </lineage>
</organism>
<feature type="compositionally biased region" description="Polar residues" evidence="2">
    <location>
        <begin position="41"/>
        <end position="50"/>
    </location>
</feature>
<reference evidence="3" key="3">
    <citation type="submission" date="2025-09" db="UniProtKB">
        <authorList>
            <consortium name="Ensembl"/>
        </authorList>
    </citation>
    <scope>IDENTIFICATION</scope>
    <source>
        <strain evidence="3">Boxer</strain>
    </source>
</reference>
<dbReference type="OrthoDB" id="9939852at2759"/>
<evidence type="ECO:0000256" key="2">
    <source>
        <dbReference type="SAM" id="MobiDB-lite"/>
    </source>
</evidence>